<dbReference type="GO" id="GO:0008700">
    <property type="term" value="F:(R,S)-4-hydroxy-2-oxoglutarate aldolase activity"/>
    <property type="evidence" value="ECO:0007669"/>
    <property type="project" value="UniProtKB-EC"/>
</dbReference>
<dbReference type="RefSeq" id="WP_024403158.1">
    <property type="nucleotide sequence ID" value="NZ_CABEIV010000002.1"/>
</dbReference>
<comment type="similarity">
    <text evidence="2">Belongs to the KHG/KDPG aldolase family.</text>
</comment>
<organism evidence="6 8">
    <name type="scientific">Streptococcus suis</name>
    <dbReference type="NCBI Taxonomy" id="1307"/>
    <lineage>
        <taxon>Bacteria</taxon>
        <taxon>Bacillati</taxon>
        <taxon>Bacillota</taxon>
        <taxon>Bacilli</taxon>
        <taxon>Lactobacillales</taxon>
        <taxon>Streptococcaceae</taxon>
        <taxon>Streptococcus</taxon>
    </lineage>
</organism>
<comment type="pathway">
    <text evidence="1">Carbohydrate acid metabolism.</text>
</comment>
<dbReference type="GO" id="GO:0008675">
    <property type="term" value="F:2-dehydro-3-deoxy-phosphogluconate aldolase activity"/>
    <property type="evidence" value="ECO:0007669"/>
    <property type="project" value="UniProtKB-EC"/>
</dbReference>
<dbReference type="EC" id="4.1.2.14" evidence="7"/>
<evidence type="ECO:0000256" key="3">
    <source>
        <dbReference type="ARBA" id="ARBA00011233"/>
    </source>
</evidence>
<keyword evidence="5" id="KW-0119">Carbohydrate metabolism</keyword>
<dbReference type="PANTHER" id="PTHR30246">
    <property type="entry name" value="2-KETO-3-DEOXY-6-PHOSPHOGLUCONATE ALDOLASE"/>
    <property type="match status" value="1"/>
</dbReference>
<reference evidence="6 8" key="1">
    <citation type="submission" date="2016-02" db="EMBL/GenBank/DDBJ databases">
        <authorList>
            <consortium name="Pathogen Informatics"/>
        </authorList>
    </citation>
    <scope>NUCLEOTIDE SEQUENCE [LARGE SCALE GENOMIC DNA]</scope>
    <source>
        <strain evidence="6 8">LSS78</strain>
    </source>
</reference>
<dbReference type="InterPro" id="IPR000887">
    <property type="entry name" value="Aldlse_KDPG_KHG"/>
</dbReference>
<comment type="subunit">
    <text evidence="3">Homotrimer.</text>
</comment>
<dbReference type="PANTHER" id="PTHR30246:SF1">
    <property type="entry name" value="2-DEHYDRO-3-DEOXY-6-PHOSPHOGALACTONATE ALDOLASE-RELATED"/>
    <property type="match status" value="1"/>
</dbReference>
<evidence type="ECO:0000313" key="7">
    <source>
        <dbReference type="EMBL" id="MDW8634713.1"/>
    </source>
</evidence>
<dbReference type="EMBL" id="FIIB01000005">
    <property type="protein sequence ID" value="CYV48518.1"/>
    <property type="molecule type" value="Genomic_DNA"/>
</dbReference>
<dbReference type="CDD" id="cd00452">
    <property type="entry name" value="KDPG_aldolase"/>
    <property type="match status" value="1"/>
</dbReference>
<reference evidence="7" key="2">
    <citation type="submission" date="2023-07" db="EMBL/GenBank/DDBJ databases">
        <title>Characterization of virulence traits, antimicrobial resistance genes carried by mobile genetic elements and competence in Streptococcus suis strains isolated in France.</title>
        <authorList>
            <person name="Dechene-Tempier M."/>
            <person name="Marois-Crehan C."/>
            <person name="De Boisseson C."/>
            <person name="Lucas P."/>
            <person name="Bougeard S."/>
            <person name="Libante V."/>
            <person name="Payot S."/>
        </authorList>
    </citation>
    <scope>NUCLEOTIDE SEQUENCE</scope>
    <source>
        <strain evidence="7">1532</strain>
    </source>
</reference>
<dbReference type="EC" id="4.1.2.21" evidence="6"/>
<dbReference type="SUPFAM" id="SSF51569">
    <property type="entry name" value="Aldolase"/>
    <property type="match status" value="1"/>
</dbReference>
<dbReference type="EC" id="4.1.3.16" evidence="7"/>
<protein>
    <submittedName>
        <fullName evidence="6">2-keto-3-deoxy-6-phosphogluconate aldolase</fullName>
        <ecNumber evidence="6">4.1.2.21</ecNumber>
    </submittedName>
    <submittedName>
        <fullName evidence="7">Bifunctional 4-hydroxy-2-oxoglutarate aldolase/2-dehydro-3-deoxy-phosphogluconate aldolase</fullName>
        <ecNumber evidence="7">4.1.2.14</ecNumber>
        <ecNumber evidence="7">4.1.3.16</ecNumber>
    </submittedName>
</protein>
<dbReference type="Pfam" id="PF01081">
    <property type="entry name" value="Aldolase"/>
    <property type="match status" value="1"/>
</dbReference>
<evidence type="ECO:0000256" key="4">
    <source>
        <dbReference type="ARBA" id="ARBA00023239"/>
    </source>
</evidence>
<sequence length="210" mass="22194">MLKQLKENYFFAVIRGKDEEDAKEIARHAILGGIRNIEITFSTPNAATVIKELQEEFSDDSSVVIGAGTVMNLNLAQEAIDAGASFLVSPHFDKEIQDLAQEAEVFYFPGCATATEIVTASQAGCPIIKLFPGGVLGPGFIKDIHGPVPQVDLMPSGGVTVENVADWKKAGACAVGVGSALASRVQAEGYESVTTIARSFVAALEGCNEF</sequence>
<dbReference type="GO" id="GO:0008674">
    <property type="term" value="F:2-dehydro-3-deoxy-6-phosphogalactonate aldolase activity"/>
    <property type="evidence" value="ECO:0007669"/>
    <property type="project" value="UniProtKB-EC"/>
</dbReference>
<evidence type="ECO:0000256" key="1">
    <source>
        <dbReference type="ARBA" id="ARBA00004761"/>
    </source>
</evidence>
<dbReference type="EMBL" id="JAUTFT010000003">
    <property type="protein sequence ID" value="MDW8634713.1"/>
    <property type="molecule type" value="Genomic_DNA"/>
</dbReference>
<evidence type="ECO:0000313" key="8">
    <source>
        <dbReference type="Proteomes" id="UP000074356"/>
    </source>
</evidence>
<dbReference type="Gene3D" id="3.20.20.70">
    <property type="entry name" value="Aldolase class I"/>
    <property type="match status" value="1"/>
</dbReference>
<name>A0A0Z8J6U2_STRSU</name>
<proteinExistence type="inferred from homology"/>
<keyword evidence="4 6" id="KW-0456">Lyase</keyword>
<evidence type="ECO:0000256" key="2">
    <source>
        <dbReference type="ARBA" id="ARBA00006906"/>
    </source>
</evidence>
<evidence type="ECO:0000313" key="6">
    <source>
        <dbReference type="EMBL" id="CYV48518.1"/>
    </source>
</evidence>
<dbReference type="Proteomes" id="UP000074356">
    <property type="component" value="Unassembled WGS sequence"/>
</dbReference>
<dbReference type="NCBIfam" id="TIGR01182">
    <property type="entry name" value="eda"/>
    <property type="match status" value="1"/>
</dbReference>
<evidence type="ECO:0000256" key="5">
    <source>
        <dbReference type="ARBA" id="ARBA00023277"/>
    </source>
</evidence>
<accession>A0A0Z8J6U2</accession>
<dbReference type="AlphaFoldDB" id="A0A0Z8J6U2"/>
<dbReference type="InterPro" id="IPR013785">
    <property type="entry name" value="Aldolase_TIM"/>
</dbReference>
<gene>
    <name evidence="6" type="primary">dgoA_2</name>
    <name evidence="7" type="synonym">eda</name>
    <name evidence="6" type="ORF">ERS132440_00821</name>
    <name evidence="7" type="ORF">Q7V77_03120</name>
</gene>
<dbReference type="Proteomes" id="UP001272448">
    <property type="component" value="Unassembled WGS sequence"/>
</dbReference>